<sequence>MKKSSYEMNLYELKKDLSMETGLGYPVFLAGILFWLFVGISSFVVTPETLVWMYVFGIGAIMPLAILISKLLRINFLSSNPLSTVAGLVGGVQLFFAPLVIMIVLHQPDWVPFAIGVLAGAHFLPYVWIYDSKVYLFQTITTVFAASFFGIVFMELSFYIVPFAISIVYGVTILLLIRQHRLLMMQGVFSFEREGKASDKSEIIQ</sequence>
<keyword evidence="1" id="KW-0812">Transmembrane</keyword>
<evidence type="ECO:0000313" key="3">
    <source>
        <dbReference type="Proteomes" id="UP000023566"/>
    </source>
</evidence>
<comment type="caution">
    <text evidence="2">The sequence shown here is derived from an EMBL/GenBank/DDBJ whole genome shotgun (WGS) entry which is preliminary data.</text>
</comment>
<dbReference type="AlphaFoldDB" id="A0ABC9VEG1"/>
<organism evidence="2 3">
    <name type="scientific">Parageobacillus genomosp. 1</name>
    <dbReference type="NCBI Taxonomy" id="1295642"/>
    <lineage>
        <taxon>Bacteria</taxon>
        <taxon>Bacillati</taxon>
        <taxon>Bacillota</taxon>
        <taxon>Bacilli</taxon>
        <taxon>Bacillales</taxon>
        <taxon>Anoxybacillaceae</taxon>
        <taxon>Parageobacillus</taxon>
    </lineage>
</organism>
<keyword evidence="3" id="KW-1185">Reference proteome</keyword>
<feature type="transmembrane region" description="Helical" evidence="1">
    <location>
        <begin position="84"/>
        <end position="104"/>
    </location>
</feature>
<keyword evidence="1" id="KW-0472">Membrane</keyword>
<evidence type="ECO:0000256" key="1">
    <source>
        <dbReference type="SAM" id="Phobius"/>
    </source>
</evidence>
<proteinExistence type="predicted"/>
<feature type="transmembrane region" description="Helical" evidence="1">
    <location>
        <begin position="51"/>
        <end position="72"/>
    </location>
</feature>
<feature type="transmembrane region" description="Helical" evidence="1">
    <location>
        <begin position="21"/>
        <end position="45"/>
    </location>
</feature>
<evidence type="ECO:0000313" key="2">
    <source>
        <dbReference type="EMBL" id="EZP76757.1"/>
    </source>
</evidence>
<dbReference type="Proteomes" id="UP000023566">
    <property type="component" value="Chromosome"/>
</dbReference>
<feature type="transmembrane region" description="Helical" evidence="1">
    <location>
        <begin position="110"/>
        <end position="128"/>
    </location>
</feature>
<keyword evidence="1" id="KW-1133">Transmembrane helix</keyword>
<feature type="transmembrane region" description="Helical" evidence="1">
    <location>
        <begin position="159"/>
        <end position="177"/>
    </location>
</feature>
<feature type="transmembrane region" description="Helical" evidence="1">
    <location>
        <begin position="135"/>
        <end position="153"/>
    </location>
</feature>
<dbReference type="InterPro" id="IPR053824">
    <property type="entry name" value="DUF7010"/>
</dbReference>
<dbReference type="EMBL" id="AOTZ01000005">
    <property type="protein sequence ID" value="EZP76757.1"/>
    <property type="molecule type" value="Genomic_DNA"/>
</dbReference>
<reference evidence="2 3" key="1">
    <citation type="journal article" date="2014" name="Appl. Microbiol. Biotechnol.">
        <title>Transformable facultative thermophile Geobacillus stearothermophilus NUB3621 as a host strain for metabolic engineering.</title>
        <authorList>
            <person name="Blanchard K."/>
            <person name="Robic S."/>
            <person name="Matsumura I."/>
        </authorList>
    </citation>
    <scope>NUCLEOTIDE SEQUENCE [LARGE SCALE GENOMIC DNA]</scope>
    <source>
        <strain evidence="2 3">NUB3621</strain>
    </source>
</reference>
<accession>A0ABC9VEG1</accession>
<protein>
    <submittedName>
        <fullName evidence="2">Uncharacterized protein</fullName>
    </submittedName>
</protein>
<name>A0ABC9VEG1_9BACL</name>
<dbReference type="RefSeq" id="WP_052351481.1">
    <property type="nucleotide sequence ID" value="NZ_CM002692.1"/>
</dbReference>
<gene>
    <name evidence="2" type="ORF">H839_09183</name>
</gene>
<dbReference type="Pfam" id="PF22765">
    <property type="entry name" value="DUF7010"/>
    <property type="match status" value="1"/>
</dbReference>